<proteinExistence type="predicted"/>
<protein>
    <submittedName>
        <fullName evidence="2">Thiol reductase thioredoxin</fullName>
    </submittedName>
</protein>
<dbReference type="Pfam" id="PF20207">
    <property type="entry name" value="DUF6568"/>
    <property type="match status" value="1"/>
</dbReference>
<dbReference type="InterPro" id="IPR036249">
    <property type="entry name" value="Thioredoxin-like_sf"/>
</dbReference>
<name>A0A511J185_9ENTE</name>
<dbReference type="EMBL" id="BJWF01000009">
    <property type="protein sequence ID" value="GEL91775.1"/>
    <property type="molecule type" value="Genomic_DNA"/>
</dbReference>
<dbReference type="SUPFAM" id="SSF52833">
    <property type="entry name" value="Thioredoxin-like"/>
    <property type="match status" value="1"/>
</dbReference>
<evidence type="ECO:0000256" key="1">
    <source>
        <dbReference type="SAM" id="Phobius"/>
    </source>
</evidence>
<gene>
    <name evidence="2" type="ORF">EVI01_11120</name>
</gene>
<keyword evidence="1" id="KW-0472">Membrane</keyword>
<keyword evidence="1" id="KW-1133">Transmembrane helix</keyword>
<dbReference type="RefSeq" id="WP_146811561.1">
    <property type="nucleotide sequence ID" value="NZ_BJWF01000009.1"/>
</dbReference>
<dbReference type="AlphaFoldDB" id="A0A511J185"/>
<dbReference type="InterPro" id="IPR046698">
    <property type="entry name" value="PedC-like"/>
</dbReference>
<feature type="transmembrane region" description="Helical" evidence="1">
    <location>
        <begin position="7"/>
        <end position="26"/>
    </location>
</feature>
<sequence>MLTKKRKIIVLLFGIILIGSAVYFYANQKEKNFNPMTDMTDINSTQIQKLMDNSKTGYIYIGRPTCEECQDFLPKLKSILIKKERKIFYYNTDDARKENQDKLVKELNNLDVKIVLTILYVKKGKISEKLEGSTDKSKIEKFLAHE</sequence>
<reference evidence="2 3" key="1">
    <citation type="submission" date="2019-07" db="EMBL/GenBank/DDBJ databases">
        <title>Whole genome shotgun sequence of Enterococcus villorum NBRC 100699.</title>
        <authorList>
            <person name="Hosoyama A."/>
            <person name="Uohara A."/>
            <person name="Ohji S."/>
            <person name="Ichikawa N."/>
        </authorList>
    </citation>
    <scope>NUCLEOTIDE SEQUENCE [LARGE SCALE GENOMIC DNA]</scope>
    <source>
        <strain evidence="2 3">NBRC 100699</strain>
    </source>
</reference>
<evidence type="ECO:0000313" key="3">
    <source>
        <dbReference type="Proteomes" id="UP000321830"/>
    </source>
</evidence>
<comment type="caution">
    <text evidence="2">The sequence shown here is derived from an EMBL/GenBank/DDBJ whole genome shotgun (WGS) entry which is preliminary data.</text>
</comment>
<dbReference type="Gene3D" id="3.40.30.10">
    <property type="entry name" value="Glutaredoxin"/>
    <property type="match status" value="1"/>
</dbReference>
<keyword evidence="1" id="KW-0812">Transmembrane</keyword>
<organism evidence="2 3">
    <name type="scientific">Enterococcus villorum</name>
    <dbReference type="NCBI Taxonomy" id="112904"/>
    <lineage>
        <taxon>Bacteria</taxon>
        <taxon>Bacillati</taxon>
        <taxon>Bacillota</taxon>
        <taxon>Bacilli</taxon>
        <taxon>Lactobacillales</taxon>
        <taxon>Enterococcaceae</taxon>
        <taxon>Enterococcus</taxon>
    </lineage>
</organism>
<accession>A0A511J185</accession>
<dbReference type="CDD" id="cd02947">
    <property type="entry name" value="TRX_family"/>
    <property type="match status" value="1"/>
</dbReference>
<dbReference type="Proteomes" id="UP000321830">
    <property type="component" value="Unassembled WGS sequence"/>
</dbReference>
<evidence type="ECO:0000313" key="2">
    <source>
        <dbReference type="EMBL" id="GEL91775.1"/>
    </source>
</evidence>